<dbReference type="Pfam" id="PF20636">
    <property type="entry name" value="SMN_G2-BD"/>
    <property type="match status" value="1"/>
</dbReference>
<gene>
    <name evidence="3" type="ORF">BVC80_9095g63</name>
</gene>
<dbReference type="InterPro" id="IPR049481">
    <property type="entry name" value="SMN_G2-BD"/>
</dbReference>
<proteinExistence type="predicted"/>
<dbReference type="OMA" id="KYKIMHS"/>
<accession>A0A200PXB2</accession>
<dbReference type="InParanoid" id="A0A200PXB2"/>
<evidence type="ECO:0000256" key="1">
    <source>
        <dbReference type="SAM" id="MobiDB-lite"/>
    </source>
</evidence>
<keyword evidence="4" id="KW-1185">Reference proteome</keyword>
<dbReference type="AlphaFoldDB" id="A0A200PXB2"/>
<dbReference type="PANTHER" id="PTHR39267">
    <property type="entry name" value="SURVIVAL MOTOR NEURON-LIKE PROTEIN 1"/>
    <property type="match status" value="1"/>
</dbReference>
<dbReference type="OrthoDB" id="197400at2759"/>
<sequence>MGKESELWDDSALMNAFDDAMTKYKAMHKKEHKGISTDGEEVMSDNPEILIDGNQEATRLVKADHPSNAALNNGTDVKEANDVPAFQGNHQAGSSDPEPFVHASSSHMPQALEDYTNSQGESEYNKLLSQYYELEEQRQKVLQQLQQVGYGYYPSQGEGSGSCAYTCCSTQEHQDRTHFASQQAVVSSCCPYVCPCLTGSWPSIPACSLGGACVSKMGTYSVPIACTSDPAKVSSLQDDPVVKTAMGAAERAIASIKMEASNTSNIQQVKDKKELPDSLEGEMAQSSSSETDLTAVFNAWYSAGFYTGKYLSEQSIAKRRNE</sequence>
<feature type="domain" description="Survival Motor Neuron Gemin2-binding" evidence="2">
    <location>
        <begin position="1"/>
        <end position="29"/>
    </location>
</feature>
<protein>
    <recommendedName>
        <fullName evidence="2">Survival Motor Neuron Gemin2-binding domain-containing protein</fullName>
    </recommendedName>
</protein>
<feature type="region of interest" description="Disordered" evidence="1">
    <location>
        <begin position="265"/>
        <end position="287"/>
    </location>
</feature>
<dbReference type="CDD" id="cd22851">
    <property type="entry name" value="SMN_N"/>
    <property type="match status" value="1"/>
</dbReference>
<dbReference type="PANTHER" id="PTHR39267:SF1">
    <property type="entry name" value="SURVIVAL MOTOR NEURON PROTEIN"/>
    <property type="match status" value="1"/>
</dbReference>
<dbReference type="EMBL" id="MVGT01003947">
    <property type="protein sequence ID" value="OVA02869.1"/>
    <property type="molecule type" value="Genomic_DNA"/>
</dbReference>
<evidence type="ECO:0000259" key="2">
    <source>
        <dbReference type="Pfam" id="PF20636"/>
    </source>
</evidence>
<name>A0A200PXB2_MACCD</name>
<comment type="caution">
    <text evidence="3">The sequence shown here is derived from an EMBL/GenBank/DDBJ whole genome shotgun (WGS) entry which is preliminary data.</text>
</comment>
<organism evidence="3 4">
    <name type="scientific">Macleaya cordata</name>
    <name type="common">Five-seeded plume-poppy</name>
    <name type="synonym">Bocconia cordata</name>
    <dbReference type="NCBI Taxonomy" id="56857"/>
    <lineage>
        <taxon>Eukaryota</taxon>
        <taxon>Viridiplantae</taxon>
        <taxon>Streptophyta</taxon>
        <taxon>Embryophyta</taxon>
        <taxon>Tracheophyta</taxon>
        <taxon>Spermatophyta</taxon>
        <taxon>Magnoliopsida</taxon>
        <taxon>Ranunculales</taxon>
        <taxon>Papaveraceae</taxon>
        <taxon>Papaveroideae</taxon>
        <taxon>Macleaya</taxon>
    </lineage>
</organism>
<dbReference type="STRING" id="56857.A0A200PXB2"/>
<dbReference type="Proteomes" id="UP000195402">
    <property type="component" value="Unassembled WGS sequence"/>
</dbReference>
<evidence type="ECO:0000313" key="3">
    <source>
        <dbReference type="EMBL" id="OVA02869.1"/>
    </source>
</evidence>
<reference evidence="3 4" key="1">
    <citation type="journal article" date="2017" name="Mol. Plant">
        <title>The Genome of Medicinal Plant Macleaya cordata Provides New Insights into Benzylisoquinoline Alkaloids Metabolism.</title>
        <authorList>
            <person name="Liu X."/>
            <person name="Liu Y."/>
            <person name="Huang P."/>
            <person name="Ma Y."/>
            <person name="Qing Z."/>
            <person name="Tang Q."/>
            <person name="Cao H."/>
            <person name="Cheng P."/>
            <person name="Zheng Y."/>
            <person name="Yuan Z."/>
            <person name="Zhou Y."/>
            <person name="Liu J."/>
            <person name="Tang Z."/>
            <person name="Zhuo Y."/>
            <person name="Zhang Y."/>
            <person name="Yu L."/>
            <person name="Huang J."/>
            <person name="Yang P."/>
            <person name="Peng Q."/>
            <person name="Zhang J."/>
            <person name="Jiang W."/>
            <person name="Zhang Z."/>
            <person name="Lin K."/>
            <person name="Ro D.K."/>
            <person name="Chen X."/>
            <person name="Xiong X."/>
            <person name="Shang Y."/>
            <person name="Huang S."/>
            <person name="Zeng J."/>
        </authorList>
    </citation>
    <scope>NUCLEOTIDE SEQUENCE [LARGE SCALE GENOMIC DNA]</scope>
    <source>
        <strain evidence="4">cv. BLH2017</strain>
        <tissue evidence="3">Root</tissue>
    </source>
</reference>
<evidence type="ECO:0000313" key="4">
    <source>
        <dbReference type="Proteomes" id="UP000195402"/>
    </source>
</evidence>
<dbReference type="InterPro" id="IPR040424">
    <property type="entry name" value="Smn1"/>
</dbReference>